<evidence type="ECO:0000256" key="1">
    <source>
        <dbReference type="SAM" id="Phobius"/>
    </source>
</evidence>
<keyword evidence="1" id="KW-0812">Transmembrane</keyword>
<accession>A0A5N7B4A7</accession>
<evidence type="ECO:0000313" key="3">
    <source>
        <dbReference type="Proteomes" id="UP000326198"/>
    </source>
</evidence>
<keyword evidence="1" id="KW-1133">Transmembrane helix</keyword>
<organism evidence="2 3">
    <name type="scientific">Aspergillus bertholletiae</name>
    <dbReference type="NCBI Taxonomy" id="1226010"/>
    <lineage>
        <taxon>Eukaryota</taxon>
        <taxon>Fungi</taxon>
        <taxon>Dikarya</taxon>
        <taxon>Ascomycota</taxon>
        <taxon>Pezizomycotina</taxon>
        <taxon>Eurotiomycetes</taxon>
        <taxon>Eurotiomycetidae</taxon>
        <taxon>Eurotiales</taxon>
        <taxon>Aspergillaceae</taxon>
        <taxon>Aspergillus</taxon>
        <taxon>Aspergillus subgen. Circumdati</taxon>
    </lineage>
</organism>
<sequence length="119" mass="13176">MTGQSADGGGMIIDVTMRICAAASLSPRLELLPDGDPSWCNDRPKQKIFPINCNFLAPFLFLFSLLFSIWSSSCPMFCCCCCLWTRRQVGMNQNIGVPILGHTCYADPLPGPMEQPRRS</sequence>
<dbReference type="Proteomes" id="UP000326198">
    <property type="component" value="Unassembled WGS sequence"/>
</dbReference>
<evidence type="ECO:0000313" key="2">
    <source>
        <dbReference type="EMBL" id="KAE8376010.1"/>
    </source>
</evidence>
<keyword evidence="1" id="KW-0472">Membrane</keyword>
<gene>
    <name evidence="2" type="ORF">BDV26DRAFT_247896</name>
</gene>
<protein>
    <submittedName>
        <fullName evidence="2">Uncharacterized protein</fullName>
    </submittedName>
</protein>
<name>A0A5N7B4A7_9EURO</name>
<reference evidence="2 3" key="1">
    <citation type="submission" date="2019-04" db="EMBL/GenBank/DDBJ databases">
        <title>Friends and foes A comparative genomics studyof 23 Aspergillus species from section Flavi.</title>
        <authorList>
            <consortium name="DOE Joint Genome Institute"/>
            <person name="Kjaerbolling I."/>
            <person name="Vesth T."/>
            <person name="Frisvad J.C."/>
            <person name="Nybo J.L."/>
            <person name="Theobald S."/>
            <person name="Kildgaard S."/>
            <person name="Isbrandt T."/>
            <person name="Kuo A."/>
            <person name="Sato A."/>
            <person name="Lyhne E.K."/>
            <person name="Kogle M.E."/>
            <person name="Wiebenga A."/>
            <person name="Kun R.S."/>
            <person name="Lubbers R.J."/>
            <person name="Makela M.R."/>
            <person name="Barry K."/>
            <person name="Chovatia M."/>
            <person name="Clum A."/>
            <person name="Daum C."/>
            <person name="Haridas S."/>
            <person name="He G."/>
            <person name="LaButti K."/>
            <person name="Lipzen A."/>
            <person name="Mondo S."/>
            <person name="Riley R."/>
            <person name="Salamov A."/>
            <person name="Simmons B.A."/>
            <person name="Magnuson J.K."/>
            <person name="Henrissat B."/>
            <person name="Mortensen U.H."/>
            <person name="Larsen T.O."/>
            <person name="Devries R.P."/>
            <person name="Grigoriev I.V."/>
            <person name="Machida M."/>
            <person name="Baker S.E."/>
            <person name="Andersen M.R."/>
        </authorList>
    </citation>
    <scope>NUCLEOTIDE SEQUENCE [LARGE SCALE GENOMIC DNA]</scope>
    <source>
        <strain evidence="2 3">IBT 29228</strain>
    </source>
</reference>
<dbReference type="AlphaFoldDB" id="A0A5N7B4A7"/>
<proteinExistence type="predicted"/>
<dbReference type="EMBL" id="ML736249">
    <property type="protein sequence ID" value="KAE8376010.1"/>
    <property type="molecule type" value="Genomic_DNA"/>
</dbReference>
<keyword evidence="3" id="KW-1185">Reference proteome</keyword>
<feature type="transmembrane region" description="Helical" evidence="1">
    <location>
        <begin position="51"/>
        <end position="70"/>
    </location>
</feature>